<dbReference type="Proteomes" id="UP000266172">
    <property type="component" value="Unassembled WGS sequence"/>
</dbReference>
<organism evidence="1 2">
    <name type="scientific">Roseburia hominis</name>
    <dbReference type="NCBI Taxonomy" id="301301"/>
    <lineage>
        <taxon>Bacteria</taxon>
        <taxon>Bacillati</taxon>
        <taxon>Bacillota</taxon>
        <taxon>Clostridia</taxon>
        <taxon>Lachnospirales</taxon>
        <taxon>Lachnospiraceae</taxon>
        <taxon>Roseburia</taxon>
    </lineage>
</organism>
<reference evidence="1 2" key="1">
    <citation type="submission" date="2018-08" db="EMBL/GenBank/DDBJ databases">
        <title>A genome reference for cultivated species of the human gut microbiota.</title>
        <authorList>
            <person name="Zou Y."/>
            <person name="Xue W."/>
            <person name="Luo G."/>
        </authorList>
    </citation>
    <scope>NUCLEOTIDE SEQUENCE [LARGE SCALE GENOMIC DNA]</scope>
    <source>
        <strain evidence="1 2">AF22-12AC</strain>
    </source>
</reference>
<dbReference type="EMBL" id="QRVL01000001">
    <property type="protein sequence ID" value="RGS41921.1"/>
    <property type="molecule type" value="Genomic_DNA"/>
</dbReference>
<comment type="caution">
    <text evidence="1">The sequence shown here is derived from an EMBL/GenBank/DDBJ whole genome shotgun (WGS) entry which is preliminary data.</text>
</comment>
<dbReference type="InterPro" id="IPR018755">
    <property type="entry name" value="Phage_Mu_Gp48"/>
</dbReference>
<evidence type="ECO:0000313" key="1">
    <source>
        <dbReference type="EMBL" id="RGS41921.1"/>
    </source>
</evidence>
<protein>
    <submittedName>
        <fullName evidence="1">DUF2313 domain-containing protein</fullName>
    </submittedName>
</protein>
<proteinExistence type="predicted"/>
<dbReference type="AlphaFoldDB" id="A0A395V9F4"/>
<dbReference type="Pfam" id="PF10076">
    <property type="entry name" value="Phage_Mu_Gp48"/>
    <property type="match status" value="1"/>
</dbReference>
<accession>A0A395V9F4</accession>
<sequence length="423" mass="48976">MERFDLENFPISESAKNMIASVSDGFYDNSYVGKWLYEVMGQEYDTAREIAEDLINQLFPETATWGLMYHEIKWGLPVRENLSYEERRQIIYRKRDYRAPMTPYRMEGYLKTATGFDVRIADINDPGDYGFVAPHPNVFKAYFMGEGTLQSKRARALLNELKQSHTTFTMNDRTEIVSDNRTLEEMKLRKVIFHIAESFWYSDLLDGRKLLDGSSLLYPYMRYNLMLGFKYMLGGFETPTDADLQKVKFRTEKKTESDVKAGAIRIASDIIFWNTHLLDGSWDLDGSHRLDVLRGYELGVAIVAMVACAYNEVTEVLKLRSRYETLTGSDIGSVMCSRFELDFWNTVYLDGKLLLDGDTTLGYKAGNKRLESSVTHIFGIEREDEDAEVQVVTKTRNYWFLDGCNTLNGKKNLNSIYRKEYIQ</sequence>
<gene>
    <name evidence="1" type="ORF">DWX93_00850</name>
</gene>
<name>A0A395V9F4_9FIRM</name>
<evidence type="ECO:0000313" key="2">
    <source>
        <dbReference type="Proteomes" id="UP000266172"/>
    </source>
</evidence>
<dbReference type="RefSeq" id="WP_118096207.1">
    <property type="nucleotide sequence ID" value="NZ_QRVL01000001.1"/>
</dbReference>